<dbReference type="Pfam" id="PF11204">
    <property type="entry name" value="DUF2985"/>
    <property type="match status" value="1"/>
</dbReference>
<feature type="transmembrane region" description="Helical" evidence="2">
    <location>
        <begin position="125"/>
        <end position="147"/>
    </location>
</feature>
<organism evidence="3 4">
    <name type="scientific">Iris pallida</name>
    <name type="common">Sweet iris</name>
    <dbReference type="NCBI Taxonomy" id="29817"/>
    <lineage>
        <taxon>Eukaryota</taxon>
        <taxon>Viridiplantae</taxon>
        <taxon>Streptophyta</taxon>
        <taxon>Embryophyta</taxon>
        <taxon>Tracheophyta</taxon>
        <taxon>Spermatophyta</taxon>
        <taxon>Magnoliopsida</taxon>
        <taxon>Liliopsida</taxon>
        <taxon>Asparagales</taxon>
        <taxon>Iridaceae</taxon>
        <taxon>Iridoideae</taxon>
        <taxon>Irideae</taxon>
        <taxon>Iris</taxon>
    </lineage>
</organism>
<evidence type="ECO:0000313" key="3">
    <source>
        <dbReference type="EMBL" id="KAJ6812480.1"/>
    </source>
</evidence>
<feature type="transmembrane region" description="Helical" evidence="2">
    <location>
        <begin position="221"/>
        <end position="243"/>
    </location>
</feature>
<dbReference type="Proteomes" id="UP001140949">
    <property type="component" value="Unassembled WGS sequence"/>
</dbReference>
<dbReference type="GO" id="GO:0009975">
    <property type="term" value="F:cyclase activity"/>
    <property type="evidence" value="ECO:0007669"/>
    <property type="project" value="TreeGrafter"/>
</dbReference>
<feature type="region of interest" description="Disordered" evidence="1">
    <location>
        <begin position="462"/>
        <end position="481"/>
    </location>
</feature>
<keyword evidence="2" id="KW-0472">Membrane</keyword>
<reference evidence="3" key="2">
    <citation type="submission" date="2023-04" db="EMBL/GenBank/DDBJ databases">
        <authorList>
            <person name="Bruccoleri R.E."/>
            <person name="Oakeley E.J."/>
            <person name="Faust A.-M."/>
            <person name="Dessus-Babus S."/>
            <person name="Altorfer M."/>
            <person name="Burckhardt D."/>
            <person name="Oertli M."/>
            <person name="Naumann U."/>
            <person name="Petersen F."/>
            <person name="Wong J."/>
        </authorList>
    </citation>
    <scope>NUCLEOTIDE SEQUENCE</scope>
    <source>
        <strain evidence="3">GSM-AAB239-AS_SAM_17_03QT</strain>
        <tissue evidence="3">Leaf</tissue>
    </source>
</reference>
<name>A0AAX6F7T3_IRIPA</name>
<keyword evidence="4" id="KW-1185">Reference proteome</keyword>
<dbReference type="PANTHER" id="PTHR31045:SF23">
    <property type="entry name" value="OS01G0825900 PROTEIN"/>
    <property type="match status" value="1"/>
</dbReference>
<feature type="transmembrane region" description="Helical" evidence="2">
    <location>
        <begin position="255"/>
        <end position="273"/>
    </location>
</feature>
<proteinExistence type="predicted"/>
<gene>
    <name evidence="3" type="ORF">M6B38_147750</name>
</gene>
<dbReference type="EMBL" id="JANAVB010031019">
    <property type="protein sequence ID" value="KAJ6812480.1"/>
    <property type="molecule type" value="Genomic_DNA"/>
</dbReference>
<dbReference type="InterPro" id="IPR021369">
    <property type="entry name" value="DUF2985"/>
</dbReference>
<dbReference type="GO" id="GO:0051762">
    <property type="term" value="P:sesquiterpene biosynthetic process"/>
    <property type="evidence" value="ECO:0007669"/>
    <property type="project" value="TreeGrafter"/>
</dbReference>
<evidence type="ECO:0000256" key="1">
    <source>
        <dbReference type="SAM" id="MobiDB-lite"/>
    </source>
</evidence>
<dbReference type="AlphaFoldDB" id="A0AAX6F7T3"/>
<dbReference type="NCBIfam" id="TIGR01571">
    <property type="entry name" value="A_thal_Cys_rich"/>
    <property type="match status" value="1"/>
</dbReference>
<keyword evidence="2" id="KW-1133">Transmembrane helix</keyword>
<keyword evidence="2" id="KW-0812">Transmembrane</keyword>
<dbReference type="PANTHER" id="PTHR31045">
    <property type="entry name" value="PLAC8 FAMILY PROTEIN-RELATED"/>
    <property type="match status" value="1"/>
</dbReference>
<evidence type="ECO:0000256" key="2">
    <source>
        <dbReference type="SAM" id="Phobius"/>
    </source>
</evidence>
<feature type="transmembrane region" description="Helical" evidence="2">
    <location>
        <begin position="346"/>
        <end position="364"/>
    </location>
</feature>
<reference evidence="3" key="1">
    <citation type="journal article" date="2023" name="GigaByte">
        <title>Genome assembly of the bearded iris, Iris pallida Lam.</title>
        <authorList>
            <person name="Bruccoleri R.E."/>
            <person name="Oakeley E.J."/>
            <person name="Faust A.M.E."/>
            <person name="Altorfer M."/>
            <person name="Dessus-Babus S."/>
            <person name="Burckhardt D."/>
            <person name="Oertli M."/>
            <person name="Naumann U."/>
            <person name="Petersen F."/>
            <person name="Wong J."/>
        </authorList>
    </citation>
    <scope>NUCLEOTIDE SEQUENCE</scope>
    <source>
        <strain evidence="3">GSM-AAB239-AS_SAM_17_03QT</strain>
    </source>
</reference>
<dbReference type="Pfam" id="PF04749">
    <property type="entry name" value="PLAC8"/>
    <property type="match status" value="1"/>
</dbReference>
<protein>
    <submittedName>
        <fullName evidence="3">Uncharacterized protein</fullName>
    </submittedName>
</protein>
<accession>A0AAX6F7T3</accession>
<dbReference type="InterPro" id="IPR006461">
    <property type="entry name" value="PLAC_motif_containing"/>
</dbReference>
<comment type="caution">
    <text evidence="3">The sequence shown here is derived from an EMBL/GenBank/DDBJ whole genome shotgun (WGS) entry which is preliminary data.</text>
</comment>
<evidence type="ECO:0000313" key="4">
    <source>
        <dbReference type="Proteomes" id="UP001140949"/>
    </source>
</evidence>
<sequence>MVSEEPTEVIYVDVDEEEAAAPKLSKFRQFKLRIPPIKARLSPSPRLLDFLKARPSRDWLGKLRLSSPLAVFRRTVTRREEVSLSVPSPAGLRRGFHVRFFRKIDWPSVLNICREWLSHPLNIGLLVWLLLIVVVAAFLVLLLLGALNHAIRSKQARSGWVETCNQTLNALFTLMSLYQHPTLLHHLFMLCRWSSEDVAALRKIYCRNGAYRPHEWAHMMVVAVLIQIAFLSQYALCAVYWLYPSATRPEYLEDIFGGTGLLAPVAAGVYTLYGPLGRGPSCPCSDEEPKYKDVGRSDTKRVVVSRPEWAGGLFDCRDDATVGGLSFFCTCCVFGWNMERLGFGNMYVHIVTFVLLCFAPFWIFSTTALKVGNAAVGEAMWASGVVLCALGLLYGGFWRTQMRRKFGLPGNPLCCGSPALTDYFQWMFCWSCSLAQEVRTGNFYDVEDDGLYRKLLDSDEEESQTTAGERGSSPAAAVGSDCDEPVLPVSTASADSGVALIPPVQPLILLGGSDNASTIVVVAQPSLPVIQGGQSQFGQV</sequence>
<feature type="transmembrane region" description="Helical" evidence="2">
    <location>
        <begin position="379"/>
        <end position="398"/>
    </location>
</feature>